<proteinExistence type="predicted"/>
<name>A0A3N5C7E0_9BACL</name>
<reference evidence="2 3" key="1">
    <citation type="submission" date="2018-11" db="EMBL/GenBank/DDBJ databases">
        <title>Genomic Encyclopedia of Type Strains, Phase IV (KMG-IV): sequencing the most valuable type-strain genomes for metagenomic binning, comparative biology and taxonomic classification.</title>
        <authorList>
            <person name="Goeker M."/>
        </authorList>
    </citation>
    <scope>NUCLEOTIDE SEQUENCE [LARGE SCALE GENOMIC DNA]</scope>
    <source>
        <strain evidence="2 3">DSM 29158</strain>
    </source>
</reference>
<dbReference type="EMBL" id="RKRK01000002">
    <property type="protein sequence ID" value="RPF58278.1"/>
    <property type="molecule type" value="Genomic_DNA"/>
</dbReference>
<dbReference type="PROSITE" id="PS50965">
    <property type="entry name" value="NERD"/>
    <property type="match status" value="1"/>
</dbReference>
<accession>A0A3N5C7E0</accession>
<feature type="domain" description="NERD" evidence="1">
    <location>
        <begin position="31"/>
        <end position="139"/>
    </location>
</feature>
<dbReference type="AlphaFoldDB" id="A0A3N5C7E0"/>
<gene>
    <name evidence="2" type="ORF">EDD62_0922</name>
</gene>
<evidence type="ECO:0000313" key="3">
    <source>
        <dbReference type="Proteomes" id="UP000277108"/>
    </source>
</evidence>
<dbReference type="RefSeq" id="WP_123807702.1">
    <property type="nucleotide sequence ID" value="NZ_RKRK01000002.1"/>
</dbReference>
<sequence>MLNFSEAYILHVNDRIHLNESDAVQLSNVQNGITGEKLFLEFFDGLKAVAMIHGLRLDIKGEVQYDFLFIQEGEVYHYEIKNYQGQLEERNGLVKNQHGYIYKNIFQQFDRANVLLEQILNEYRVESYIVFINPSCTIKTDRRDVLEYQDLKQRVEFHQAKKSTSHDFELAKLLKSHHLHRSKYERIHYYDFDQLSPGVKCPECMRFFEDCYGGRDYVKCSYCHHKMRKQELIFETIKQVELLKNDYYTALEISKWSGISKRTVHKVLNHYCDSFGSNRATRYVLRDEFRPKIFNTIK</sequence>
<organism evidence="2 3">
    <name type="scientific">Abyssicoccus albus</name>
    <dbReference type="NCBI Taxonomy" id="1817405"/>
    <lineage>
        <taxon>Bacteria</taxon>
        <taxon>Bacillati</taxon>
        <taxon>Bacillota</taxon>
        <taxon>Bacilli</taxon>
        <taxon>Bacillales</taxon>
        <taxon>Abyssicoccaceae</taxon>
    </lineage>
</organism>
<protein>
    <submittedName>
        <fullName evidence="2">Nuclease-like protein</fullName>
    </submittedName>
</protein>
<dbReference type="Proteomes" id="UP000277108">
    <property type="component" value="Unassembled WGS sequence"/>
</dbReference>
<evidence type="ECO:0000259" key="1">
    <source>
        <dbReference type="PROSITE" id="PS50965"/>
    </source>
</evidence>
<dbReference type="InterPro" id="IPR011528">
    <property type="entry name" value="NERD"/>
</dbReference>
<evidence type="ECO:0000313" key="2">
    <source>
        <dbReference type="EMBL" id="RPF58278.1"/>
    </source>
</evidence>
<comment type="caution">
    <text evidence="2">The sequence shown here is derived from an EMBL/GenBank/DDBJ whole genome shotgun (WGS) entry which is preliminary data.</text>
</comment>
<dbReference type="Pfam" id="PF08378">
    <property type="entry name" value="NERD"/>
    <property type="match status" value="1"/>
</dbReference>
<dbReference type="OrthoDB" id="2417001at2"/>
<keyword evidence="3" id="KW-1185">Reference proteome</keyword>